<evidence type="ECO:0000313" key="4">
    <source>
        <dbReference type="Proteomes" id="UP001500665"/>
    </source>
</evidence>
<keyword evidence="4" id="KW-1185">Reference proteome</keyword>
<evidence type="ECO:0000313" key="3">
    <source>
        <dbReference type="EMBL" id="GAA0965372.1"/>
    </source>
</evidence>
<protein>
    <recommendedName>
        <fullName evidence="2">Helix-turn-helix domain-containing protein</fullName>
    </recommendedName>
</protein>
<feature type="domain" description="Helix-turn-helix" evidence="2">
    <location>
        <begin position="71"/>
        <end position="116"/>
    </location>
</feature>
<dbReference type="InterPro" id="IPR009061">
    <property type="entry name" value="DNA-bd_dom_put_sf"/>
</dbReference>
<accession>A0ABN1RVS1</accession>
<evidence type="ECO:0000259" key="2">
    <source>
        <dbReference type="Pfam" id="PF12728"/>
    </source>
</evidence>
<dbReference type="NCBIfam" id="TIGR01764">
    <property type="entry name" value="excise"/>
    <property type="match status" value="2"/>
</dbReference>
<organism evidence="3 4">
    <name type="scientific">Actinocorallia libanotica</name>
    <dbReference type="NCBI Taxonomy" id="46162"/>
    <lineage>
        <taxon>Bacteria</taxon>
        <taxon>Bacillati</taxon>
        <taxon>Actinomycetota</taxon>
        <taxon>Actinomycetes</taxon>
        <taxon>Streptosporangiales</taxon>
        <taxon>Thermomonosporaceae</taxon>
        <taxon>Actinocorallia</taxon>
    </lineage>
</organism>
<feature type="compositionally biased region" description="Basic and acidic residues" evidence="1">
    <location>
        <begin position="139"/>
        <end position="148"/>
    </location>
</feature>
<gene>
    <name evidence="3" type="ORF">GCM10009550_65410</name>
</gene>
<proteinExistence type="predicted"/>
<dbReference type="Pfam" id="PF12728">
    <property type="entry name" value="HTH_17"/>
    <property type="match status" value="2"/>
</dbReference>
<dbReference type="InterPro" id="IPR010093">
    <property type="entry name" value="SinI_DNA-bd"/>
</dbReference>
<feature type="region of interest" description="Disordered" evidence="1">
    <location>
        <begin position="122"/>
        <end position="148"/>
    </location>
</feature>
<evidence type="ECO:0000256" key="1">
    <source>
        <dbReference type="SAM" id="MobiDB-lite"/>
    </source>
</evidence>
<reference evidence="3 4" key="1">
    <citation type="journal article" date="2019" name="Int. J. Syst. Evol. Microbiol.">
        <title>The Global Catalogue of Microorganisms (GCM) 10K type strain sequencing project: providing services to taxonomists for standard genome sequencing and annotation.</title>
        <authorList>
            <consortium name="The Broad Institute Genomics Platform"/>
            <consortium name="The Broad Institute Genome Sequencing Center for Infectious Disease"/>
            <person name="Wu L."/>
            <person name="Ma J."/>
        </authorList>
    </citation>
    <scope>NUCLEOTIDE SEQUENCE [LARGE SCALE GENOMIC DNA]</scope>
    <source>
        <strain evidence="3 4">JCM 10696</strain>
    </source>
</reference>
<sequence length="148" mass="16643">MTTGNDTVLTTAELGERIGLSPQTIRRMANAAQLPGLKSGRDYRFLWTAVKAHLRNPGHATAPESDNDQILSTAELADRLRLSTQTIRRMAHRDQLPALKSGRDFRFSWEAVKERLWHPITLEDTTDQPQGAGLRAQRRARDTDALND</sequence>
<dbReference type="Proteomes" id="UP001500665">
    <property type="component" value="Unassembled WGS sequence"/>
</dbReference>
<dbReference type="InterPro" id="IPR041657">
    <property type="entry name" value="HTH_17"/>
</dbReference>
<dbReference type="SUPFAM" id="SSF46955">
    <property type="entry name" value="Putative DNA-binding domain"/>
    <property type="match status" value="1"/>
</dbReference>
<dbReference type="RefSeq" id="WP_344245445.1">
    <property type="nucleotide sequence ID" value="NZ_BAAAHH010000038.1"/>
</dbReference>
<name>A0ABN1RVS1_9ACTN</name>
<feature type="domain" description="Helix-turn-helix" evidence="2">
    <location>
        <begin position="8"/>
        <end position="55"/>
    </location>
</feature>
<comment type="caution">
    <text evidence="3">The sequence shown here is derived from an EMBL/GenBank/DDBJ whole genome shotgun (WGS) entry which is preliminary data.</text>
</comment>
<dbReference type="EMBL" id="BAAAHH010000038">
    <property type="protein sequence ID" value="GAA0965372.1"/>
    <property type="molecule type" value="Genomic_DNA"/>
</dbReference>